<evidence type="ECO:0000256" key="2">
    <source>
        <dbReference type="ARBA" id="ARBA00023125"/>
    </source>
</evidence>
<feature type="transmembrane region" description="Helical" evidence="4">
    <location>
        <begin position="177"/>
        <end position="194"/>
    </location>
</feature>
<dbReference type="RefSeq" id="WP_231699560.1">
    <property type="nucleotide sequence ID" value="NZ_AP022829.1"/>
</dbReference>
<reference evidence="7" key="2">
    <citation type="submission" date="2020-03" db="EMBL/GenBank/DDBJ databases">
        <title>Complete Genome Sequence of Adlercreutzia sp. strain 8CFCBH1 Producing Equol, Isolated from Healthy Japanese Feces.</title>
        <authorList>
            <person name="Ogata Y."/>
            <person name="Sakamoto M."/>
            <person name="Ohkuma M."/>
            <person name="Hattori M."/>
            <person name="Suda W."/>
        </authorList>
    </citation>
    <scope>NUCLEOTIDE SEQUENCE [LARGE SCALE GENOMIC DNA]</scope>
    <source>
        <strain evidence="7">8CFCBH1</strain>
    </source>
</reference>
<dbReference type="SUPFAM" id="SSF46894">
    <property type="entry name" value="C-terminal effector domain of the bipartite response regulators"/>
    <property type="match status" value="1"/>
</dbReference>
<keyword evidence="4" id="KW-1133">Transmembrane helix</keyword>
<evidence type="ECO:0000256" key="1">
    <source>
        <dbReference type="ARBA" id="ARBA00023015"/>
    </source>
</evidence>
<reference evidence="7" key="1">
    <citation type="journal article" date="2020" name="Microbiol. Resour. Announc.">
        <title>Complete Genome Sequence of Adlercreutzia sp. Strain 8CFCBH1, a Potent Producer of Equol, Isolated from Healthy Japanese Feces.</title>
        <authorList>
            <person name="Ogata Y."/>
            <person name="Sakamoto M."/>
            <person name="Ohkuma M."/>
            <person name="Hattori M."/>
            <person name="Suda W."/>
        </authorList>
    </citation>
    <scope>NUCLEOTIDE SEQUENCE [LARGE SCALE GENOMIC DNA]</scope>
    <source>
        <strain evidence="7">8CFCBH1</strain>
    </source>
</reference>
<dbReference type="InterPro" id="IPR016032">
    <property type="entry name" value="Sig_transdc_resp-reg_C-effctor"/>
</dbReference>
<dbReference type="PROSITE" id="PS00622">
    <property type="entry name" value="HTH_LUXR_1"/>
    <property type="match status" value="1"/>
</dbReference>
<dbReference type="Gene3D" id="1.10.10.10">
    <property type="entry name" value="Winged helix-like DNA-binding domain superfamily/Winged helix DNA-binding domain"/>
    <property type="match status" value="1"/>
</dbReference>
<dbReference type="GO" id="GO:0003677">
    <property type="term" value="F:DNA binding"/>
    <property type="evidence" value="ECO:0007669"/>
    <property type="project" value="UniProtKB-KW"/>
</dbReference>
<keyword evidence="3" id="KW-0804">Transcription</keyword>
<evidence type="ECO:0000256" key="3">
    <source>
        <dbReference type="ARBA" id="ARBA00023163"/>
    </source>
</evidence>
<dbReference type="GO" id="GO:0006355">
    <property type="term" value="P:regulation of DNA-templated transcription"/>
    <property type="evidence" value="ECO:0007669"/>
    <property type="project" value="InterPro"/>
</dbReference>
<feature type="transmembrane region" description="Helical" evidence="4">
    <location>
        <begin position="115"/>
        <end position="135"/>
    </location>
</feature>
<keyword evidence="2" id="KW-0238">DNA-binding</keyword>
<keyword evidence="1" id="KW-0805">Transcription regulation</keyword>
<accession>A0A6F8SJB0</accession>
<dbReference type="CDD" id="cd06170">
    <property type="entry name" value="LuxR_C_like"/>
    <property type="match status" value="1"/>
</dbReference>
<dbReference type="InterPro" id="IPR000792">
    <property type="entry name" value="Tscrpt_reg_LuxR_C"/>
</dbReference>
<dbReference type="PANTHER" id="PTHR44688">
    <property type="entry name" value="DNA-BINDING TRANSCRIPTIONAL ACTIVATOR DEVR_DOSR"/>
    <property type="match status" value="1"/>
</dbReference>
<evidence type="ECO:0000256" key="4">
    <source>
        <dbReference type="SAM" id="Phobius"/>
    </source>
</evidence>
<feature type="transmembrane region" description="Helical" evidence="4">
    <location>
        <begin position="147"/>
        <end position="165"/>
    </location>
</feature>
<feature type="transmembrane region" description="Helical" evidence="4">
    <location>
        <begin position="55"/>
        <end position="75"/>
    </location>
</feature>
<name>A0A6F8SJB0_9ACTN</name>
<organism evidence="6 7">
    <name type="scientific">Adlercreutzia hattorii</name>
    <dbReference type="NCBI Taxonomy" id="2707299"/>
    <lineage>
        <taxon>Bacteria</taxon>
        <taxon>Bacillati</taxon>
        <taxon>Actinomycetota</taxon>
        <taxon>Coriobacteriia</taxon>
        <taxon>Eggerthellales</taxon>
        <taxon>Eggerthellaceae</taxon>
        <taxon>Adlercreutzia</taxon>
    </lineage>
</organism>
<dbReference type="PANTHER" id="PTHR44688:SF16">
    <property type="entry name" value="DNA-BINDING TRANSCRIPTIONAL ACTIVATOR DEVR_DOSR"/>
    <property type="match status" value="1"/>
</dbReference>
<feature type="transmembrane region" description="Helical" evidence="4">
    <location>
        <begin position="21"/>
        <end position="43"/>
    </location>
</feature>
<dbReference type="SMART" id="SM00421">
    <property type="entry name" value="HTH_LUXR"/>
    <property type="match status" value="1"/>
</dbReference>
<evidence type="ECO:0000313" key="6">
    <source>
        <dbReference type="EMBL" id="BCA87747.1"/>
    </source>
</evidence>
<feature type="transmembrane region" description="Helical" evidence="4">
    <location>
        <begin position="215"/>
        <end position="238"/>
    </location>
</feature>
<keyword evidence="4" id="KW-0812">Transmembrane</keyword>
<keyword evidence="7" id="KW-1185">Reference proteome</keyword>
<feature type="transmembrane region" description="Helical" evidence="4">
    <location>
        <begin position="87"/>
        <end position="109"/>
    </location>
</feature>
<evidence type="ECO:0000259" key="5">
    <source>
        <dbReference type="PROSITE" id="PS50043"/>
    </source>
</evidence>
<feature type="transmembrane region" description="Helical" evidence="4">
    <location>
        <begin position="283"/>
        <end position="303"/>
    </location>
</feature>
<dbReference type="PROSITE" id="PS50043">
    <property type="entry name" value="HTH_LUXR_2"/>
    <property type="match status" value="1"/>
</dbReference>
<dbReference type="EMBL" id="AP022829">
    <property type="protein sequence ID" value="BCA87747.1"/>
    <property type="molecule type" value="Genomic_DNA"/>
</dbReference>
<dbReference type="KEGG" id="ahat:ADCFC_03660"/>
<keyword evidence="4" id="KW-0472">Membrane</keyword>
<dbReference type="AlphaFoldDB" id="A0A6F8SJB0"/>
<feature type="domain" description="HTH luxR-type" evidence="5">
    <location>
        <begin position="484"/>
        <end position="548"/>
    </location>
</feature>
<proteinExistence type="predicted"/>
<evidence type="ECO:0000313" key="7">
    <source>
        <dbReference type="Proteomes" id="UP000501727"/>
    </source>
</evidence>
<feature type="transmembrane region" description="Helical" evidence="4">
    <location>
        <begin position="371"/>
        <end position="395"/>
    </location>
</feature>
<gene>
    <name evidence="6" type="ORF">ADCFC_02460</name>
</gene>
<dbReference type="Pfam" id="PF00196">
    <property type="entry name" value="GerE"/>
    <property type="match status" value="1"/>
</dbReference>
<protein>
    <recommendedName>
        <fullName evidence="5">HTH luxR-type domain-containing protein</fullName>
    </recommendedName>
</protein>
<sequence>MTAVRDAPSAAIEPLHRFLHLCYLGLAFFWACSMLTFRSSILLTGAADTPQYNTLIVVVSFLANMTVLLGVSALVERAPENLAKLSPWPFCGCILVGIAAIGGAGIWFAGPALSASLVIGSTLCGVGFGYLWGSWADVLGRVHPSRTALYAPASFLLTTIIFLAVDSLVALTPFPPLALMAPLPIASVLCLKRCRTESSQPSVLLAPHRTESQRYLAALTTLVPLIIAALVFSCLFGFMWETAVLSVNSASTAHELPLVLNFVVAVLLLAFTVALQRRVNLSLVYQLLIPIAIVLFAALPFFWNVHPVVLNAIMSAVHGVFDVVIWYLVATAAYDYAVSGFVIGGLVRALSILARLVGIGIGYLIMLLPEVAGCAVVGVCIGAVYLLVILLWFLWHNAKRSVSDEEAEGRMAIGEATGDGNANPHSSVSDPSSVLAAPTAVKATDKAAADPASTSPVAESISTSATGEIDGAEAINSEEVVFALLADDYGLTRREAEVLPYLARGRSAKVIAEALFVSESTIRTHTRRILEKTCLHSKQELIDLVEKY</sequence>
<dbReference type="InterPro" id="IPR036388">
    <property type="entry name" value="WH-like_DNA-bd_sf"/>
</dbReference>
<feature type="transmembrane region" description="Helical" evidence="4">
    <location>
        <begin position="258"/>
        <end position="276"/>
    </location>
</feature>
<dbReference type="Proteomes" id="UP000501727">
    <property type="component" value="Chromosome"/>
</dbReference>
<feature type="transmembrane region" description="Helical" evidence="4">
    <location>
        <begin position="341"/>
        <end position="365"/>
    </location>
</feature>
<dbReference type="PRINTS" id="PR00038">
    <property type="entry name" value="HTHLUXR"/>
</dbReference>